<sequence>MFANKRSRSGRKPKKEYTTAYFVRLEMELDLLTKFHIELRQGSLANRDIGLLKTTEEDTK</sequence>
<comment type="caution">
    <text evidence="1">The sequence shown here is derived from an EMBL/GenBank/DDBJ whole genome shotgun (WGS) entry which is preliminary data.</text>
</comment>
<evidence type="ECO:0000313" key="1">
    <source>
        <dbReference type="EMBL" id="MBC8336968.1"/>
    </source>
</evidence>
<dbReference type="Proteomes" id="UP000614469">
    <property type="component" value="Unassembled WGS sequence"/>
</dbReference>
<organism evidence="1 2">
    <name type="scientific">Candidatus Desulfolinea nitratireducens</name>
    <dbReference type="NCBI Taxonomy" id="2841698"/>
    <lineage>
        <taxon>Bacteria</taxon>
        <taxon>Bacillati</taxon>
        <taxon>Chloroflexota</taxon>
        <taxon>Anaerolineae</taxon>
        <taxon>Anaerolineales</taxon>
        <taxon>Anaerolineales incertae sedis</taxon>
        <taxon>Candidatus Desulfolinea</taxon>
    </lineage>
</organism>
<dbReference type="EMBL" id="JACNJN010000215">
    <property type="protein sequence ID" value="MBC8336968.1"/>
    <property type="molecule type" value="Genomic_DNA"/>
</dbReference>
<gene>
    <name evidence="1" type="ORF">H8E29_17065</name>
</gene>
<proteinExistence type="predicted"/>
<accession>A0A8J6NIH7</accession>
<dbReference type="AlphaFoldDB" id="A0A8J6NIH7"/>
<name>A0A8J6NIH7_9CHLR</name>
<evidence type="ECO:0000313" key="2">
    <source>
        <dbReference type="Proteomes" id="UP000614469"/>
    </source>
</evidence>
<protein>
    <submittedName>
        <fullName evidence="1">Uncharacterized protein</fullName>
    </submittedName>
</protein>
<reference evidence="1 2" key="1">
    <citation type="submission" date="2020-08" db="EMBL/GenBank/DDBJ databases">
        <title>Bridging the membrane lipid divide: bacteria of the FCB group superphylum have the potential to synthesize archaeal ether lipids.</title>
        <authorList>
            <person name="Villanueva L."/>
            <person name="Von Meijenfeldt F.A.B."/>
            <person name="Westbye A.B."/>
            <person name="Yadav S."/>
            <person name="Hopmans E.C."/>
            <person name="Dutilh B.E."/>
            <person name="Sinninghe Damste J.S."/>
        </authorList>
    </citation>
    <scope>NUCLEOTIDE SEQUENCE [LARGE SCALE GENOMIC DNA]</scope>
    <source>
        <strain evidence="1">NIOZ-UU36</strain>
    </source>
</reference>